<dbReference type="PROSITE" id="PS51154">
    <property type="entry name" value="MACRO"/>
    <property type="match status" value="1"/>
</dbReference>
<dbReference type="GO" id="GO:0140291">
    <property type="term" value="P:peptidyl-glutamate ADP-deribosylation"/>
    <property type="evidence" value="ECO:0007669"/>
    <property type="project" value="TreeGrafter"/>
</dbReference>
<evidence type="ECO:0000313" key="4">
    <source>
        <dbReference type="Proteomes" id="UP000249467"/>
    </source>
</evidence>
<dbReference type="InterPro" id="IPR050892">
    <property type="entry name" value="ADP-ribose_metab_enzymes"/>
</dbReference>
<name>A0A2W4XUP4_9CYAN</name>
<dbReference type="Proteomes" id="UP000249467">
    <property type="component" value="Unassembled WGS sequence"/>
</dbReference>
<accession>A0A2W4XUP4</accession>
<reference evidence="3 4" key="2">
    <citation type="submission" date="2018-06" db="EMBL/GenBank/DDBJ databases">
        <title>Metagenomic assembly of (sub)arctic Cyanobacteria and their associated microbiome from non-axenic cultures.</title>
        <authorList>
            <person name="Baurain D."/>
        </authorList>
    </citation>
    <scope>NUCLEOTIDE SEQUENCE [LARGE SCALE GENOMIC DNA]</scope>
    <source>
        <strain evidence="3">ULC066bin1</strain>
    </source>
</reference>
<dbReference type="Gene3D" id="3.40.220.10">
    <property type="entry name" value="Leucine Aminopeptidase, subunit E, domain 1"/>
    <property type="match status" value="1"/>
</dbReference>
<gene>
    <name evidence="3" type="ORF">DCF19_16790</name>
</gene>
<comment type="caution">
    <text evidence="3">The sequence shown here is derived from an EMBL/GenBank/DDBJ whole genome shotgun (WGS) entry which is preliminary data.</text>
</comment>
<evidence type="ECO:0000256" key="1">
    <source>
        <dbReference type="ARBA" id="ARBA00035885"/>
    </source>
</evidence>
<dbReference type="SUPFAM" id="SSF52949">
    <property type="entry name" value="Macro domain-like"/>
    <property type="match status" value="1"/>
</dbReference>
<comment type="catalytic activity">
    <reaction evidence="1">
        <text>an N-(ADP-alpha-D-ribosyl)-thymidine in DNA + H2O = a thymidine in DNA + ADP-D-ribose</text>
        <dbReference type="Rhea" id="RHEA:71655"/>
        <dbReference type="Rhea" id="RHEA-COMP:13556"/>
        <dbReference type="Rhea" id="RHEA-COMP:18051"/>
        <dbReference type="ChEBI" id="CHEBI:15377"/>
        <dbReference type="ChEBI" id="CHEBI:57967"/>
        <dbReference type="ChEBI" id="CHEBI:137386"/>
        <dbReference type="ChEBI" id="CHEBI:191199"/>
    </reaction>
    <physiologicalReaction direction="left-to-right" evidence="1">
        <dbReference type="Rhea" id="RHEA:71656"/>
    </physiologicalReaction>
</comment>
<dbReference type="InterPro" id="IPR043472">
    <property type="entry name" value="Macro_dom-like"/>
</dbReference>
<proteinExistence type="predicted"/>
<reference evidence="3 4" key="1">
    <citation type="submission" date="2018-04" db="EMBL/GenBank/DDBJ databases">
        <authorList>
            <person name="Go L.Y."/>
            <person name="Mitchell J.A."/>
        </authorList>
    </citation>
    <scope>NUCLEOTIDE SEQUENCE [LARGE SCALE GENOMIC DNA]</scope>
    <source>
        <strain evidence="3">ULC066bin1</strain>
    </source>
</reference>
<feature type="domain" description="Macro" evidence="2">
    <location>
        <begin position="1"/>
        <end position="163"/>
    </location>
</feature>
<protein>
    <submittedName>
        <fullName evidence="3">Appr-1-p processing protein</fullName>
    </submittedName>
</protein>
<evidence type="ECO:0000313" key="3">
    <source>
        <dbReference type="EMBL" id="PZO38335.1"/>
    </source>
</evidence>
<dbReference type="EMBL" id="QBML01000024">
    <property type="protein sequence ID" value="PZO38335.1"/>
    <property type="molecule type" value="Genomic_DNA"/>
</dbReference>
<dbReference type="Pfam" id="PF01661">
    <property type="entry name" value="Macro"/>
    <property type="match status" value="1"/>
</dbReference>
<dbReference type="PANTHER" id="PTHR12521">
    <property type="entry name" value="PROTEIN C6ORF130"/>
    <property type="match status" value="1"/>
</dbReference>
<evidence type="ECO:0000259" key="2">
    <source>
        <dbReference type="PROSITE" id="PS51154"/>
    </source>
</evidence>
<dbReference type="PANTHER" id="PTHR12521:SF0">
    <property type="entry name" value="ADP-RIBOSE GLYCOHYDROLASE OARD1"/>
    <property type="match status" value="1"/>
</dbReference>
<dbReference type="SMART" id="SM00506">
    <property type="entry name" value="A1pp"/>
    <property type="match status" value="1"/>
</dbReference>
<dbReference type="InterPro" id="IPR002589">
    <property type="entry name" value="Macro_dom"/>
</dbReference>
<organism evidence="3 4">
    <name type="scientific">Pseudanabaena frigida</name>
    <dbReference type="NCBI Taxonomy" id="945775"/>
    <lineage>
        <taxon>Bacteria</taxon>
        <taxon>Bacillati</taxon>
        <taxon>Cyanobacteriota</taxon>
        <taxon>Cyanophyceae</taxon>
        <taxon>Pseudanabaenales</taxon>
        <taxon>Pseudanabaenaceae</taxon>
        <taxon>Pseudanabaena</taxon>
    </lineage>
</organism>
<dbReference type="CDD" id="cd02901">
    <property type="entry name" value="Macro_Poa1p-like"/>
    <property type="match status" value="1"/>
</dbReference>
<dbReference type="AlphaFoldDB" id="A0A2W4XUP4"/>
<sequence length="355" mass="40326">MIELTQGDILKADAEALVNTVNCVGVMGRGIALQFRKAFPENFKVYEAACKANEVQAGKMFTYDLNRLYSPRFIINFPTKRHWKGKSHIEDIKAGLEDLINVVQQHQIRSIAIPPLGCGLGGLNWEDVRPLIIEAFQSLPEVSVLLFEPIGAPQAKSMVKESKVPNMTVGRAALLGLMRRYLSAVMDPTVTLLEVHKLMYFMQEAGEPLRLNYQKAPYGPYAENLRHVLSYIEGHFISGYGDAEDRPDKPLELIPNAFEQAENFLAEHESTRLRFDRVADLIKGFETTFGMELLSTVHWVATREEATTAELAVAKIYDWNTRKRMFESRHIHVAWERLQEAGWLPKFNTLNGVMF</sequence>